<evidence type="ECO:0000313" key="1">
    <source>
        <dbReference type="EMBL" id="CUN50107.1"/>
    </source>
</evidence>
<sequence length="115" mass="13773">MKMEKIMLEDYIILCIENKKVRIIYDAGNTDLYLWKYGSFYLSRDWLSIIPNCPKENIVLIDRNKGILQCCNKKLLEKDYPFMVFRQKSSGVYKICEDRFISNTLRMLLNIFVKN</sequence>
<reference evidence="1 2" key="1">
    <citation type="submission" date="2015-09" db="EMBL/GenBank/DDBJ databases">
        <authorList>
            <consortium name="Pathogen Informatics"/>
        </authorList>
    </citation>
    <scope>NUCLEOTIDE SEQUENCE [LARGE SCALE GENOMIC DNA]</scope>
    <source>
        <strain evidence="1 2">2789STDY5834835</strain>
    </source>
</reference>
<dbReference type="AlphaFoldDB" id="A0A173XGX3"/>
<dbReference type="RefSeq" id="WP_055297793.1">
    <property type="nucleotide sequence ID" value="NZ_BLYK01000008.1"/>
</dbReference>
<name>A0A173XGX3_9FIRM</name>
<dbReference type="EMBL" id="CYZL01000001">
    <property type="protein sequence ID" value="CUN50107.1"/>
    <property type="molecule type" value="Genomic_DNA"/>
</dbReference>
<organism evidence="1 2">
    <name type="scientific">Anaerobutyricum hallii</name>
    <dbReference type="NCBI Taxonomy" id="39488"/>
    <lineage>
        <taxon>Bacteria</taxon>
        <taxon>Bacillati</taxon>
        <taxon>Bacillota</taxon>
        <taxon>Clostridia</taxon>
        <taxon>Lachnospirales</taxon>
        <taxon>Lachnospiraceae</taxon>
        <taxon>Anaerobutyricum</taxon>
    </lineage>
</organism>
<protein>
    <submittedName>
        <fullName evidence="1">Uncharacterized protein</fullName>
    </submittedName>
</protein>
<proteinExistence type="predicted"/>
<dbReference type="Proteomes" id="UP000095679">
    <property type="component" value="Unassembled WGS sequence"/>
</dbReference>
<gene>
    <name evidence="1" type="ORF">ERS852450_00106</name>
</gene>
<accession>A0A173XGX3</accession>
<evidence type="ECO:0000313" key="2">
    <source>
        <dbReference type="Proteomes" id="UP000095679"/>
    </source>
</evidence>